<proteinExistence type="predicted"/>
<accession>A0ABN6Z3J7</accession>
<evidence type="ECO:0000256" key="5">
    <source>
        <dbReference type="ARBA" id="ARBA00022967"/>
    </source>
</evidence>
<keyword evidence="6" id="KW-0472">Membrane</keyword>
<dbReference type="Gene3D" id="2.40.50.100">
    <property type="match status" value="1"/>
</dbReference>
<dbReference type="SUPFAM" id="SSF52540">
    <property type="entry name" value="P-loop containing nucleoside triphosphate hydrolases"/>
    <property type="match status" value="1"/>
</dbReference>
<keyword evidence="9" id="KW-1185">Reference proteome</keyword>
<dbReference type="EMBL" id="AP027742">
    <property type="protein sequence ID" value="BDZ77954.1"/>
    <property type="molecule type" value="Genomic_DNA"/>
</dbReference>
<reference evidence="9" key="1">
    <citation type="journal article" date="2023" name="Int. J. Syst. Evol. Microbiol.">
        <title>Claveliimonas bilis gen. nov., sp. nov., deoxycholic acid-producing bacteria isolated from human faeces, and reclassification of Sellimonas monacensis Zenner et al. 2021 as Claveliimonas monacensis comb. nov.</title>
        <authorList>
            <person name="Hisatomi A."/>
            <person name="Kastawa N.W.E.P.G."/>
            <person name="Song I."/>
            <person name="Ohkuma M."/>
            <person name="Fukiya S."/>
            <person name="Sakamoto M."/>
        </authorList>
    </citation>
    <scope>NUCLEOTIDE SEQUENCE [LARGE SCALE GENOMIC DNA]</scope>
    <source>
        <strain evidence="9">12BBH14</strain>
    </source>
</reference>
<evidence type="ECO:0000256" key="3">
    <source>
        <dbReference type="ARBA" id="ARBA00022741"/>
    </source>
</evidence>
<dbReference type="InterPro" id="IPR003439">
    <property type="entry name" value="ABC_transporter-like_ATP-bd"/>
</dbReference>
<gene>
    <name evidence="8" type="ORF">Lac1_21370</name>
</gene>
<name>A0ABN6Z3J7_9FIRM</name>
<dbReference type="PROSITE" id="PS50893">
    <property type="entry name" value="ABC_TRANSPORTER_2"/>
    <property type="match status" value="1"/>
</dbReference>
<keyword evidence="3" id="KW-0547">Nucleotide-binding</keyword>
<sequence>MNNKNTKEIIFEQVDKCYGKNYVIKDFNLQIKDGERIILLGPSGCGKSTTLRIIAGLEDINSGNLYMSGKRVNDVPCGERNVAMVFQNYALYPHMTVAQNITYGLKAHKIEKGEIKKRLDEALEMLDLVEYAQRTPKQLSGGQRQRVALARAVVKRSPYFLLDEPLSNLDAQLRLHARKELVKIHERYHQTLVYVTHDQIEAMTVGHRIALLNKGELQMIDHPSVIYNRPANIFTAKFIGSPSMNIVDAKYGSGKLWIGKQSVHIPEIWCKQILCAETENLLLGIRPEHLIFSDKQEQDTLCATVKYVEDYGNRYGVYLEVEGIELIALCEDMVPQCGKNVYINLNPEKIHLFKKENGKSIGYPKEIPMLMSIHMNEVNVNKKEK</sequence>
<dbReference type="SMART" id="SM00382">
    <property type="entry name" value="AAA"/>
    <property type="match status" value="1"/>
</dbReference>
<dbReference type="InterPro" id="IPR008995">
    <property type="entry name" value="Mo/tungstate-bd_C_term_dom"/>
</dbReference>
<evidence type="ECO:0000256" key="1">
    <source>
        <dbReference type="ARBA" id="ARBA00022448"/>
    </source>
</evidence>
<dbReference type="Proteomes" id="UP001305815">
    <property type="component" value="Chromosome"/>
</dbReference>
<keyword evidence="4 8" id="KW-0067">ATP-binding</keyword>
<keyword evidence="2" id="KW-1003">Cell membrane</keyword>
<dbReference type="InterPro" id="IPR003593">
    <property type="entry name" value="AAA+_ATPase"/>
</dbReference>
<dbReference type="Gene3D" id="2.40.50.140">
    <property type="entry name" value="Nucleic acid-binding proteins"/>
    <property type="match status" value="1"/>
</dbReference>
<dbReference type="PANTHER" id="PTHR43875">
    <property type="entry name" value="MALTODEXTRIN IMPORT ATP-BINDING PROTEIN MSMX"/>
    <property type="match status" value="1"/>
</dbReference>
<dbReference type="SUPFAM" id="SSF50331">
    <property type="entry name" value="MOP-like"/>
    <property type="match status" value="1"/>
</dbReference>
<evidence type="ECO:0000256" key="6">
    <source>
        <dbReference type="ARBA" id="ARBA00023136"/>
    </source>
</evidence>
<dbReference type="InterPro" id="IPR027417">
    <property type="entry name" value="P-loop_NTPase"/>
</dbReference>
<dbReference type="PROSITE" id="PS00211">
    <property type="entry name" value="ABC_TRANSPORTER_1"/>
    <property type="match status" value="1"/>
</dbReference>
<dbReference type="InterPro" id="IPR047641">
    <property type="entry name" value="ABC_transpr_MalK/UgpC-like"/>
</dbReference>
<evidence type="ECO:0000256" key="4">
    <source>
        <dbReference type="ARBA" id="ARBA00022840"/>
    </source>
</evidence>
<dbReference type="Pfam" id="PF00005">
    <property type="entry name" value="ABC_tran"/>
    <property type="match status" value="1"/>
</dbReference>
<protein>
    <submittedName>
        <fullName evidence="8">Sugar ABC transporter ATP-binding protein</fullName>
    </submittedName>
</protein>
<organism evidence="8 9">
    <name type="scientific">Claveliimonas bilis</name>
    <dbReference type="NCBI Taxonomy" id="3028070"/>
    <lineage>
        <taxon>Bacteria</taxon>
        <taxon>Bacillati</taxon>
        <taxon>Bacillota</taxon>
        <taxon>Clostridia</taxon>
        <taxon>Lachnospirales</taxon>
        <taxon>Lachnospiraceae</taxon>
        <taxon>Claveliimonas</taxon>
    </lineage>
</organism>
<dbReference type="InterPro" id="IPR012340">
    <property type="entry name" value="NA-bd_OB-fold"/>
</dbReference>
<keyword evidence="1" id="KW-0813">Transport</keyword>
<keyword evidence="5" id="KW-1278">Translocase</keyword>
<dbReference type="InterPro" id="IPR013611">
    <property type="entry name" value="Transp-assoc_OB_typ2"/>
</dbReference>
<dbReference type="Gene3D" id="3.40.50.300">
    <property type="entry name" value="P-loop containing nucleotide triphosphate hydrolases"/>
    <property type="match status" value="1"/>
</dbReference>
<evidence type="ECO:0000313" key="8">
    <source>
        <dbReference type="EMBL" id="BDZ77954.1"/>
    </source>
</evidence>
<evidence type="ECO:0000313" key="9">
    <source>
        <dbReference type="Proteomes" id="UP001305815"/>
    </source>
</evidence>
<evidence type="ECO:0000256" key="2">
    <source>
        <dbReference type="ARBA" id="ARBA00022475"/>
    </source>
</evidence>
<dbReference type="RefSeq" id="WP_230105685.1">
    <property type="nucleotide sequence ID" value="NZ_AP024845.1"/>
</dbReference>
<evidence type="ECO:0000259" key="7">
    <source>
        <dbReference type="PROSITE" id="PS50893"/>
    </source>
</evidence>
<dbReference type="InterPro" id="IPR017871">
    <property type="entry name" value="ABC_transporter-like_CS"/>
</dbReference>
<dbReference type="GO" id="GO:0005524">
    <property type="term" value="F:ATP binding"/>
    <property type="evidence" value="ECO:0007669"/>
    <property type="project" value="UniProtKB-KW"/>
</dbReference>
<dbReference type="PANTHER" id="PTHR43875:SF15">
    <property type="entry name" value="TREHALOSE IMPORT ATP-BINDING PROTEIN SUGC"/>
    <property type="match status" value="1"/>
</dbReference>
<feature type="domain" description="ABC transporter" evidence="7">
    <location>
        <begin position="9"/>
        <end position="239"/>
    </location>
</feature>
<dbReference type="Pfam" id="PF08402">
    <property type="entry name" value="TOBE_2"/>
    <property type="match status" value="1"/>
</dbReference>